<feature type="transmembrane region" description="Helical" evidence="4">
    <location>
        <begin position="38"/>
        <end position="60"/>
    </location>
</feature>
<evidence type="ECO:0000313" key="7">
    <source>
        <dbReference type="Proteomes" id="UP000271098"/>
    </source>
</evidence>
<keyword evidence="3" id="KW-0175">Coiled coil</keyword>
<feature type="transmembrane region" description="Helical" evidence="4">
    <location>
        <begin position="247"/>
        <end position="271"/>
    </location>
</feature>
<reference evidence="8" key="1">
    <citation type="submission" date="2016-06" db="UniProtKB">
        <authorList>
            <consortium name="WormBaseParasite"/>
        </authorList>
    </citation>
    <scope>IDENTIFICATION</scope>
</reference>
<feature type="coiled-coil region" evidence="3">
    <location>
        <begin position="89"/>
        <end position="116"/>
    </location>
</feature>
<evidence type="ECO:0000259" key="5">
    <source>
        <dbReference type="Pfam" id="PF04049"/>
    </source>
</evidence>
<dbReference type="OrthoDB" id="10262026at2759"/>
<keyword evidence="1" id="KW-0677">Repeat</keyword>
<name>A0A183CYQ3_9BILA</name>
<evidence type="ECO:0000313" key="6">
    <source>
        <dbReference type="EMBL" id="VDK30477.1"/>
    </source>
</evidence>
<gene>
    <name evidence="6" type="ORF">GPUH_LOCUS1594</name>
</gene>
<keyword evidence="7" id="KW-1185">Reference proteome</keyword>
<dbReference type="GO" id="GO:0045842">
    <property type="term" value="P:positive regulation of mitotic metaphase/anaphase transition"/>
    <property type="evidence" value="ECO:0007669"/>
    <property type="project" value="TreeGrafter"/>
</dbReference>
<dbReference type="Proteomes" id="UP000271098">
    <property type="component" value="Unassembled WGS sequence"/>
</dbReference>
<dbReference type="Pfam" id="PF04049">
    <property type="entry name" value="ANAPC8"/>
    <property type="match status" value="1"/>
</dbReference>
<keyword evidence="4" id="KW-1133">Transmembrane helix</keyword>
<dbReference type="EMBL" id="UYRT01002002">
    <property type="protein sequence ID" value="VDK30477.1"/>
    <property type="molecule type" value="Genomic_DNA"/>
</dbReference>
<dbReference type="GO" id="GO:0016567">
    <property type="term" value="P:protein ubiquitination"/>
    <property type="evidence" value="ECO:0007669"/>
    <property type="project" value="TreeGrafter"/>
</dbReference>
<feature type="domain" description="Cdc23" evidence="5">
    <location>
        <begin position="57"/>
        <end position="228"/>
    </location>
</feature>
<reference evidence="6 7" key="2">
    <citation type="submission" date="2018-11" db="EMBL/GenBank/DDBJ databases">
        <authorList>
            <consortium name="Pathogen Informatics"/>
        </authorList>
    </citation>
    <scope>NUCLEOTIDE SEQUENCE [LARGE SCALE GENOMIC DNA]</scope>
</reference>
<keyword evidence="4" id="KW-0812">Transmembrane</keyword>
<dbReference type="GO" id="GO:0005680">
    <property type="term" value="C:anaphase-promoting complex"/>
    <property type="evidence" value="ECO:0007669"/>
    <property type="project" value="InterPro"/>
</dbReference>
<accession>A0A183CYQ3</accession>
<evidence type="ECO:0000256" key="4">
    <source>
        <dbReference type="SAM" id="Phobius"/>
    </source>
</evidence>
<sequence>MLHYVSDDWYNSYEKYQQEHSMITDPQNSVHQTENSRIARTATFVKFFGVFFTFSGKVLIKKREFYRAVHFLEPIKDHSPRDRFMYYWARYLACERNRLELEADSLERRSDSDDSEFVELHTELCILGDEHPEYFDEFLLYLLEDAKEAFLQSVIANRAMWPAWEELIVLVESVNEAESDAYAQGFHWMFQFFRAAVLARFELHKNAVEQFERLSEAGFPNAPYIMNQGMRAELAHLAHSFFKTHRFCWETCCIVGTFFCSVFNMICVLSFSADDSDNLTQKRFMKFRN</sequence>
<keyword evidence="4" id="KW-0472">Membrane</keyword>
<evidence type="ECO:0000256" key="3">
    <source>
        <dbReference type="SAM" id="Coils"/>
    </source>
</evidence>
<evidence type="ECO:0000256" key="1">
    <source>
        <dbReference type="ARBA" id="ARBA00022737"/>
    </source>
</evidence>
<dbReference type="WBParaSite" id="GPUH_0000159801-mRNA-1">
    <property type="protein sequence ID" value="GPUH_0000159801-mRNA-1"/>
    <property type="gene ID" value="GPUH_0000159801"/>
</dbReference>
<dbReference type="PANTHER" id="PTHR12558">
    <property type="entry name" value="CELL DIVISION CYCLE 16,23,27"/>
    <property type="match status" value="1"/>
</dbReference>
<dbReference type="PANTHER" id="PTHR12558:SF10">
    <property type="entry name" value="CELL DIVISION CYCLE PROTEIN 23 HOMOLOG"/>
    <property type="match status" value="1"/>
</dbReference>
<dbReference type="GO" id="GO:0031145">
    <property type="term" value="P:anaphase-promoting complex-dependent catabolic process"/>
    <property type="evidence" value="ECO:0007669"/>
    <property type="project" value="TreeGrafter"/>
</dbReference>
<dbReference type="AlphaFoldDB" id="A0A183CYQ3"/>
<dbReference type="InterPro" id="IPR007192">
    <property type="entry name" value="APC8"/>
</dbReference>
<keyword evidence="2" id="KW-0802">TPR repeat</keyword>
<evidence type="ECO:0000256" key="2">
    <source>
        <dbReference type="ARBA" id="ARBA00022803"/>
    </source>
</evidence>
<organism evidence="8">
    <name type="scientific">Gongylonema pulchrum</name>
    <dbReference type="NCBI Taxonomy" id="637853"/>
    <lineage>
        <taxon>Eukaryota</taxon>
        <taxon>Metazoa</taxon>
        <taxon>Ecdysozoa</taxon>
        <taxon>Nematoda</taxon>
        <taxon>Chromadorea</taxon>
        <taxon>Rhabditida</taxon>
        <taxon>Spirurina</taxon>
        <taxon>Spiruromorpha</taxon>
        <taxon>Spiruroidea</taxon>
        <taxon>Gongylonematidae</taxon>
        <taxon>Gongylonema</taxon>
    </lineage>
</organism>
<proteinExistence type="predicted"/>
<dbReference type="GO" id="GO:0051301">
    <property type="term" value="P:cell division"/>
    <property type="evidence" value="ECO:0007669"/>
    <property type="project" value="TreeGrafter"/>
</dbReference>
<evidence type="ECO:0000313" key="8">
    <source>
        <dbReference type="WBParaSite" id="GPUH_0000159801-mRNA-1"/>
    </source>
</evidence>
<dbReference type="Gene3D" id="1.25.40.10">
    <property type="entry name" value="Tetratricopeptide repeat domain"/>
    <property type="match status" value="1"/>
</dbReference>
<protein>
    <submittedName>
        <fullName evidence="8">FAT domain-containing protein</fullName>
    </submittedName>
</protein>
<dbReference type="InterPro" id="IPR011990">
    <property type="entry name" value="TPR-like_helical_dom_sf"/>
</dbReference>